<sequence>MRSIGPFETTPNSFLIPGTVYETQTFVHVRWSWLTLLAGQLVLAFVFFVSTIVATSRLGAQVSKSSVLATIFALNPNVSIEDHAGCMEEAARSSKARVSERALLLQPLTQRETERPRSNL</sequence>
<protein>
    <submittedName>
        <fullName evidence="2">Uncharacterized protein</fullName>
    </submittedName>
</protein>
<reference evidence="2" key="2">
    <citation type="submission" date="2023-06" db="EMBL/GenBank/DDBJ databases">
        <authorList>
            <consortium name="Lawrence Berkeley National Laboratory"/>
            <person name="Haridas S."/>
            <person name="Hensen N."/>
            <person name="Bonometti L."/>
            <person name="Westerberg I."/>
            <person name="Brannstrom I.O."/>
            <person name="Guillou S."/>
            <person name="Cros-Aarteil S."/>
            <person name="Calhoun S."/>
            <person name="Kuo A."/>
            <person name="Mondo S."/>
            <person name="Pangilinan J."/>
            <person name="Riley R."/>
            <person name="Labutti K."/>
            <person name="Andreopoulos B."/>
            <person name="Lipzen A."/>
            <person name="Chen C."/>
            <person name="Yanf M."/>
            <person name="Daum C."/>
            <person name="Ng V."/>
            <person name="Clum A."/>
            <person name="Steindorff A."/>
            <person name="Ohm R."/>
            <person name="Martin F."/>
            <person name="Silar P."/>
            <person name="Natvig D."/>
            <person name="Lalanne C."/>
            <person name="Gautier V."/>
            <person name="Ament-Velasquez S.L."/>
            <person name="Kruys A."/>
            <person name="Hutchinson M.I."/>
            <person name="Powell A.J."/>
            <person name="Barry K."/>
            <person name="Miller A.N."/>
            <person name="Grigoriev I.V."/>
            <person name="Debuchy R."/>
            <person name="Gladieux P."/>
            <person name="Thoren M.H."/>
            <person name="Johannesson H."/>
        </authorList>
    </citation>
    <scope>NUCLEOTIDE SEQUENCE</scope>
    <source>
        <strain evidence="2">CBS 958.72</strain>
    </source>
</reference>
<dbReference type="AlphaFoldDB" id="A0AAE0NNE0"/>
<keyword evidence="1" id="KW-0812">Transmembrane</keyword>
<proteinExistence type="predicted"/>
<evidence type="ECO:0000313" key="3">
    <source>
        <dbReference type="Proteomes" id="UP001287356"/>
    </source>
</evidence>
<evidence type="ECO:0000313" key="2">
    <source>
        <dbReference type="EMBL" id="KAK3384718.1"/>
    </source>
</evidence>
<accession>A0AAE0NNE0</accession>
<organism evidence="2 3">
    <name type="scientific">Lasiosphaeria ovina</name>
    <dbReference type="NCBI Taxonomy" id="92902"/>
    <lineage>
        <taxon>Eukaryota</taxon>
        <taxon>Fungi</taxon>
        <taxon>Dikarya</taxon>
        <taxon>Ascomycota</taxon>
        <taxon>Pezizomycotina</taxon>
        <taxon>Sordariomycetes</taxon>
        <taxon>Sordariomycetidae</taxon>
        <taxon>Sordariales</taxon>
        <taxon>Lasiosphaeriaceae</taxon>
        <taxon>Lasiosphaeria</taxon>
    </lineage>
</organism>
<feature type="non-terminal residue" evidence="2">
    <location>
        <position position="120"/>
    </location>
</feature>
<keyword evidence="1" id="KW-1133">Transmembrane helix</keyword>
<gene>
    <name evidence="2" type="ORF">B0T24DRAFT_609357</name>
</gene>
<keyword evidence="1" id="KW-0472">Membrane</keyword>
<name>A0AAE0NNE0_9PEZI</name>
<evidence type="ECO:0000256" key="1">
    <source>
        <dbReference type="SAM" id="Phobius"/>
    </source>
</evidence>
<dbReference type="PANTHER" id="PTHR35394:SF5">
    <property type="entry name" value="DUF3176 DOMAIN-CONTAINING PROTEIN"/>
    <property type="match status" value="1"/>
</dbReference>
<dbReference type="PANTHER" id="PTHR35394">
    <property type="entry name" value="DUF3176 DOMAIN-CONTAINING PROTEIN"/>
    <property type="match status" value="1"/>
</dbReference>
<keyword evidence="3" id="KW-1185">Reference proteome</keyword>
<dbReference type="EMBL" id="JAULSN010000001">
    <property type="protein sequence ID" value="KAK3384718.1"/>
    <property type="molecule type" value="Genomic_DNA"/>
</dbReference>
<comment type="caution">
    <text evidence="2">The sequence shown here is derived from an EMBL/GenBank/DDBJ whole genome shotgun (WGS) entry which is preliminary data.</text>
</comment>
<dbReference type="Proteomes" id="UP001287356">
    <property type="component" value="Unassembled WGS sequence"/>
</dbReference>
<feature type="transmembrane region" description="Helical" evidence="1">
    <location>
        <begin position="31"/>
        <end position="54"/>
    </location>
</feature>
<reference evidence="2" key="1">
    <citation type="journal article" date="2023" name="Mol. Phylogenet. Evol.">
        <title>Genome-scale phylogeny and comparative genomics of the fungal order Sordariales.</title>
        <authorList>
            <person name="Hensen N."/>
            <person name="Bonometti L."/>
            <person name="Westerberg I."/>
            <person name="Brannstrom I.O."/>
            <person name="Guillou S."/>
            <person name="Cros-Aarteil S."/>
            <person name="Calhoun S."/>
            <person name="Haridas S."/>
            <person name="Kuo A."/>
            <person name="Mondo S."/>
            <person name="Pangilinan J."/>
            <person name="Riley R."/>
            <person name="LaButti K."/>
            <person name="Andreopoulos B."/>
            <person name="Lipzen A."/>
            <person name="Chen C."/>
            <person name="Yan M."/>
            <person name="Daum C."/>
            <person name="Ng V."/>
            <person name="Clum A."/>
            <person name="Steindorff A."/>
            <person name="Ohm R.A."/>
            <person name="Martin F."/>
            <person name="Silar P."/>
            <person name="Natvig D.O."/>
            <person name="Lalanne C."/>
            <person name="Gautier V."/>
            <person name="Ament-Velasquez S.L."/>
            <person name="Kruys A."/>
            <person name="Hutchinson M.I."/>
            <person name="Powell A.J."/>
            <person name="Barry K."/>
            <person name="Miller A.N."/>
            <person name="Grigoriev I.V."/>
            <person name="Debuchy R."/>
            <person name="Gladieux P."/>
            <person name="Hiltunen Thoren M."/>
            <person name="Johannesson H."/>
        </authorList>
    </citation>
    <scope>NUCLEOTIDE SEQUENCE</scope>
    <source>
        <strain evidence="2">CBS 958.72</strain>
    </source>
</reference>